<keyword evidence="3" id="KW-0813">Transport</keyword>
<evidence type="ECO:0000256" key="5">
    <source>
        <dbReference type="ARBA" id="ARBA00022519"/>
    </source>
</evidence>
<dbReference type="OrthoDB" id="1628901at2"/>
<evidence type="ECO:0000256" key="6">
    <source>
        <dbReference type="ARBA" id="ARBA00022692"/>
    </source>
</evidence>
<keyword evidence="5" id="KW-0997">Cell inner membrane</keyword>
<dbReference type="RefSeq" id="WP_051479609.1">
    <property type="nucleotide sequence ID" value="NZ_ARZY01000005.1"/>
</dbReference>
<organism evidence="12 13">
    <name type="scientific">Catenovulum agarivorans DS-2</name>
    <dbReference type="NCBI Taxonomy" id="1328313"/>
    <lineage>
        <taxon>Bacteria</taxon>
        <taxon>Pseudomonadati</taxon>
        <taxon>Pseudomonadota</taxon>
        <taxon>Gammaproteobacteria</taxon>
        <taxon>Alteromonadales</taxon>
        <taxon>Alteromonadaceae</taxon>
        <taxon>Catenovulum</taxon>
    </lineage>
</organism>
<proteinExistence type="inferred from homology"/>
<keyword evidence="13" id="KW-1185">Reference proteome</keyword>
<evidence type="ECO:0000313" key="12">
    <source>
        <dbReference type="EMBL" id="EWH11301.1"/>
    </source>
</evidence>
<dbReference type="Proteomes" id="UP000019276">
    <property type="component" value="Unassembled WGS sequence"/>
</dbReference>
<dbReference type="InterPro" id="IPR006260">
    <property type="entry name" value="TonB/TolA_C"/>
</dbReference>
<evidence type="ECO:0000256" key="3">
    <source>
        <dbReference type="ARBA" id="ARBA00022448"/>
    </source>
</evidence>
<keyword evidence="10" id="KW-0732">Signal</keyword>
<dbReference type="NCBIfam" id="TIGR01352">
    <property type="entry name" value="tonB_Cterm"/>
    <property type="match status" value="1"/>
</dbReference>
<protein>
    <submittedName>
        <fullName evidence="12">TonB-like periplasmic protein</fullName>
    </submittedName>
</protein>
<evidence type="ECO:0000259" key="11">
    <source>
        <dbReference type="PROSITE" id="PS52015"/>
    </source>
</evidence>
<evidence type="ECO:0000256" key="2">
    <source>
        <dbReference type="ARBA" id="ARBA00006555"/>
    </source>
</evidence>
<evidence type="ECO:0000256" key="7">
    <source>
        <dbReference type="ARBA" id="ARBA00022927"/>
    </source>
</evidence>
<comment type="caution">
    <text evidence="12">The sequence shown here is derived from an EMBL/GenBank/DDBJ whole genome shotgun (WGS) entry which is preliminary data.</text>
</comment>
<dbReference type="GO" id="GO:0055085">
    <property type="term" value="P:transmembrane transport"/>
    <property type="evidence" value="ECO:0007669"/>
    <property type="project" value="InterPro"/>
</dbReference>
<dbReference type="InterPro" id="IPR051045">
    <property type="entry name" value="TonB-dependent_transducer"/>
</dbReference>
<comment type="subcellular location">
    <subcellularLocation>
        <location evidence="1">Cell inner membrane</location>
        <topology evidence="1">Single-pass membrane protein</topology>
        <orientation evidence="1">Periplasmic side</orientation>
    </subcellularLocation>
</comment>
<evidence type="ECO:0000256" key="4">
    <source>
        <dbReference type="ARBA" id="ARBA00022475"/>
    </source>
</evidence>
<dbReference type="PANTHER" id="PTHR33446:SF14">
    <property type="entry name" value="PROTEIN TONB"/>
    <property type="match status" value="1"/>
</dbReference>
<evidence type="ECO:0000256" key="10">
    <source>
        <dbReference type="SAM" id="SignalP"/>
    </source>
</evidence>
<dbReference type="GO" id="GO:0015031">
    <property type="term" value="P:protein transport"/>
    <property type="evidence" value="ECO:0007669"/>
    <property type="project" value="UniProtKB-KW"/>
</dbReference>
<dbReference type="EMBL" id="ARZY01000005">
    <property type="protein sequence ID" value="EWH11301.1"/>
    <property type="molecule type" value="Genomic_DNA"/>
</dbReference>
<feature type="signal peptide" evidence="10">
    <location>
        <begin position="1"/>
        <end position="25"/>
    </location>
</feature>
<dbReference type="GO" id="GO:0005886">
    <property type="term" value="C:plasma membrane"/>
    <property type="evidence" value="ECO:0007669"/>
    <property type="project" value="UniProtKB-SubCell"/>
</dbReference>
<comment type="similarity">
    <text evidence="2">Belongs to the TonB family.</text>
</comment>
<dbReference type="SUPFAM" id="SSF74653">
    <property type="entry name" value="TolA/TonB C-terminal domain"/>
    <property type="match status" value="1"/>
</dbReference>
<keyword evidence="9" id="KW-0472">Membrane</keyword>
<feature type="domain" description="TonB C-terminal" evidence="11">
    <location>
        <begin position="38"/>
        <end position="129"/>
    </location>
</feature>
<dbReference type="STRING" id="1328313.DS2_03980"/>
<evidence type="ECO:0000256" key="9">
    <source>
        <dbReference type="ARBA" id="ARBA00023136"/>
    </source>
</evidence>
<feature type="chain" id="PRO_5004898091" evidence="10">
    <location>
        <begin position="26"/>
        <end position="129"/>
    </location>
</feature>
<dbReference type="PROSITE" id="PS51257">
    <property type="entry name" value="PROKAR_LIPOPROTEIN"/>
    <property type="match status" value="1"/>
</dbReference>
<name>W7QHF1_9ALTE</name>
<dbReference type="PANTHER" id="PTHR33446">
    <property type="entry name" value="PROTEIN TONB-RELATED"/>
    <property type="match status" value="1"/>
</dbReference>
<keyword evidence="4" id="KW-1003">Cell membrane</keyword>
<evidence type="ECO:0000313" key="13">
    <source>
        <dbReference type="Proteomes" id="UP000019276"/>
    </source>
</evidence>
<dbReference type="Gene3D" id="3.30.2420.10">
    <property type="entry name" value="TonB"/>
    <property type="match status" value="1"/>
</dbReference>
<evidence type="ECO:0000256" key="1">
    <source>
        <dbReference type="ARBA" id="ARBA00004383"/>
    </source>
</evidence>
<dbReference type="InterPro" id="IPR037682">
    <property type="entry name" value="TonB_C"/>
</dbReference>
<keyword evidence="6" id="KW-0812">Transmembrane</keyword>
<keyword evidence="7" id="KW-0653">Protein transport</keyword>
<dbReference type="eggNOG" id="COG0810">
    <property type="taxonomic scope" value="Bacteria"/>
</dbReference>
<dbReference type="AlphaFoldDB" id="W7QHF1"/>
<evidence type="ECO:0000256" key="8">
    <source>
        <dbReference type="ARBA" id="ARBA00022989"/>
    </source>
</evidence>
<dbReference type="PROSITE" id="PS52015">
    <property type="entry name" value="TONB_CTD"/>
    <property type="match status" value="1"/>
</dbReference>
<reference evidence="12 13" key="1">
    <citation type="journal article" date="2014" name="Genome Announc.">
        <title>Draft Genome Sequence of the Agar-Degrading Bacterium Catenovulum sp. Strain DS-2, Isolated from Intestines of Haliotis diversicolor.</title>
        <authorList>
            <person name="Shan D."/>
            <person name="Li X."/>
            <person name="Gu Z."/>
            <person name="Wei G."/>
            <person name="Gao Z."/>
            <person name="Shao Z."/>
        </authorList>
    </citation>
    <scope>NUCLEOTIDE SEQUENCE [LARGE SCALE GENOMIC DNA]</scope>
    <source>
        <strain evidence="12 13">DS-2</strain>
    </source>
</reference>
<sequence length="129" mass="14363">MRAIVVALACSLLLACQATSTPAVKKPKIAVKPQPSVHPSNRRSAIIQLEPKYPKTALRKGISGWVLLEYAINAQGGTEDIRVIDSSPKGYFERSARTALLRWKYKPHIENQRPVKKTGLQELIVYSIQ</sequence>
<dbReference type="Pfam" id="PF03544">
    <property type="entry name" value="TonB_C"/>
    <property type="match status" value="1"/>
</dbReference>
<keyword evidence="8" id="KW-1133">Transmembrane helix</keyword>
<accession>W7QHF1</accession>
<gene>
    <name evidence="12" type="ORF">DS2_03980</name>
</gene>